<proteinExistence type="predicted"/>
<reference evidence="1" key="1">
    <citation type="submission" date="2018-02" db="EMBL/GenBank/DDBJ databases">
        <title>Rhizophora mucronata_Transcriptome.</title>
        <authorList>
            <person name="Meera S.P."/>
            <person name="Sreeshan A."/>
            <person name="Augustine A."/>
        </authorList>
    </citation>
    <scope>NUCLEOTIDE SEQUENCE</scope>
    <source>
        <tissue evidence="1">Leaf</tissue>
    </source>
</reference>
<protein>
    <submittedName>
        <fullName evidence="1">Uncharacterized protein</fullName>
    </submittedName>
</protein>
<name>A0A2P2NQQ3_RHIMU</name>
<accession>A0A2P2NQQ3</accession>
<dbReference type="AlphaFoldDB" id="A0A2P2NQQ3"/>
<organism evidence="1">
    <name type="scientific">Rhizophora mucronata</name>
    <name type="common">Asiatic mangrove</name>
    <dbReference type="NCBI Taxonomy" id="61149"/>
    <lineage>
        <taxon>Eukaryota</taxon>
        <taxon>Viridiplantae</taxon>
        <taxon>Streptophyta</taxon>
        <taxon>Embryophyta</taxon>
        <taxon>Tracheophyta</taxon>
        <taxon>Spermatophyta</taxon>
        <taxon>Magnoliopsida</taxon>
        <taxon>eudicotyledons</taxon>
        <taxon>Gunneridae</taxon>
        <taxon>Pentapetalae</taxon>
        <taxon>rosids</taxon>
        <taxon>fabids</taxon>
        <taxon>Malpighiales</taxon>
        <taxon>Rhizophoraceae</taxon>
        <taxon>Rhizophora</taxon>
    </lineage>
</organism>
<sequence>MTDMGVTNSQEKTIYLSRFGNFPVHTIMGSS</sequence>
<evidence type="ECO:0000313" key="1">
    <source>
        <dbReference type="EMBL" id="MBX44827.1"/>
    </source>
</evidence>
<dbReference type="EMBL" id="GGEC01064343">
    <property type="protein sequence ID" value="MBX44827.1"/>
    <property type="molecule type" value="Transcribed_RNA"/>
</dbReference>